<organism evidence="7 8">
    <name type="scientific">Dawidia cretensis</name>
    <dbReference type="NCBI Taxonomy" id="2782350"/>
    <lineage>
        <taxon>Bacteria</taxon>
        <taxon>Pseudomonadati</taxon>
        <taxon>Bacteroidota</taxon>
        <taxon>Cytophagia</taxon>
        <taxon>Cytophagales</taxon>
        <taxon>Chryseotaleaceae</taxon>
        <taxon>Dawidia</taxon>
    </lineage>
</organism>
<feature type="transmembrane region" description="Helical" evidence="6">
    <location>
        <begin position="51"/>
        <end position="73"/>
    </location>
</feature>
<feature type="transmembrane region" description="Helical" evidence="6">
    <location>
        <begin position="353"/>
        <end position="373"/>
    </location>
</feature>
<dbReference type="InterPro" id="IPR003841">
    <property type="entry name" value="Na/Pi_transpt"/>
</dbReference>
<keyword evidence="8" id="KW-1185">Reference proteome</keyword>
<dbReference type="AlphaFoldDB" id="A0AAP2DUX7"/>
<feature type="transmembrane region" description="Helical" evidence="6">
    <location>
        <begin position="308"/>
        <end position="333"/>
    </location>
</feature>
<keyword evidence="5 6" id="KW-0472">Membrane</keyword>
<evidence type="ECO:0000313" key="7">
    <source>
        <dbReference type="EMBL" id="MBT1706713.1"/>
    </source>
</evidence>
<dbReference type="GO" id="GO:0005886">
    <property type="term" value="C:plasma membrane"/>
    <property type="evidence" value="ECO:0007669"/>
    <property type="project" value="UniProtKB-SubCell"/>
</dbReference>
<name>A0AAP2DUX7_9BACT</name>
<evidence type="ECO:0000256" key="5">
    <source>
        <dbReference type="ARBA" id="ARBA00023136"/>
    </source>
</evidence>
<feature type="transmembrane region" description="Helical" evidence="6">
    <location>
        <begin position="93"/>
        <end position="120"/>
    </location>
</feature>
<evidence type="ECO:0000256" key="1">
    <source>
        <dbReference type="ARBA" id="ARBA00004651"/>
    </source>
</evidence>
<dbReference type="GO" id="GO:0044341">
    <property type="term" value="P:sodium-dependent phosphate transport"/>
    <property type="evidence" value="ECO:0007669"/>
    <property type="project" value="InterPro"/>
</dbReference>
<comment type="caution">
    <text evidence="7">The sequence shown here is derived from an EMBL/GenBank/DDBJ whole genome shotgun (WGS) entry which is preliminary data.</text>
</comment>
<gene>
    <name evidence="7" type="ORF">KK062_00685</name>
</gene>
<dbReference type="PANTHER" id="PTHR10010:SF46">
    <property type="entry name" value="SODIUM-DEPENDENT PHOSPHATE TRANSPORT PROTEIN 2B"/>
    <property type="match status" value="1"/>
</dbReference>
<comment type="subcellular location">
    <subcellularLocation>
        <location evidence="1">Cell membrane</location>
        <topology evidence="1">Multi-pass membrane protein</topology>
    </subcellularLocation>
</comment>
<evidence type="ECO:0000313" key="8">
    <source>
        <dbReference type="Proteomes" id="UP001319080"/>
    </source>
</evidence>
<feature type="transmembrane region" description="Helical" evidence="6">
    <location>
        <begin position="141"/>
        <end position="165"/>
    </location>
</feature>
<dbReference type="NCBIfam" id="NF037997">
    <property type="entry name" value="Na_Pi_symport"/>
    <property type="match status" value="2"/>
</dbReference>
<protein>
    <submittedName>
        <fullName evidence="7">Na/Pi symporter</fullName>
    </submittedName>
</protein>
<dbReference type="EMBL" id="JAHESE010000001">
    <property type="protein sequence ID" value="MBT1706713.1"/>
    <property type="molecule type" value="Genomic_DNA"/>
</dbReference>
<feature type="transmembrane region" description="Helical" evidence="6">
    <location>
        <begin position="281"/>
        <end position="302"/>
    </location>
</feature>
<evidence type="ECO:0000256" key="4">
    <source>
        <dbReference type="ARBA" id="ARBA00022989"/>
    </source>
</evidence>
<proteinExistence type="predicted"/>
<accession>A0AAP2DUX7</accession>
<keyword evidence="4 6" id="KW-1133">Transmembrane helix</keyword>
<reference evidence="7 8" key="1">
    <citation type="submission" date="2021-05" db="EMBL/GenBank/DDBJ databases">
        <title>A Polyphasic approach of four new species of the genus Ohtaekwangia: Ohtaekwangia histidinii sp. nov., Ohtaekwangia cretensis sp. nov., Ohtaekwangia indiensis sp. nov., Ohtaekwangia reichenbachii sp. nov. from diverse environment.</title>
        <authorList>
            <person name="Octaviana S."/>
        </authorList>
    </citation>
    <scope>NUCLEOTIDE SEQUENCE [LARGE SCALE GENOMIC DNA]</scope>
    <source>
        <strain evidence="7 8">PWU5</strain>
    </source>
</reference>
<dbReference type="GO" id="GO:0005436">
    <property type="term" value="F:sodium:phosphate symporter activity"/>
    <property type="evidence" value="ECO:0007669"/>
    <property type="project" value="InterPro"/>
</dbReference>
<feature type="transmembrane region" description="Helical" evidence="6">
    <location>
        <begin position="197"/>
        <end position="219"/>
    </location>
</feature>
<sequence length="538" mass="59701">METALPTDPGKKIRDNVWIVLSIIGALLLFIFALDLMVSSLQHLSRNVTETILLATANPFTALFIGLLITAMLQSSSTTTSLVVALVASGAITLQSAIPIIMGANIGTTITSTIVALGFINRRKEFKRAVAAGTYHDFFNILTTVVLFPLEYYYGFLSGISAWLAQRFFTPTAHPVEEAIKPAGSIFGPVVRPLLELIPSPFVLALLAVIMLFCSILIFRKLISDLLKAKSPEVFSRFFFKNQLKSFGWGLLTTAAIRSSTITTSVVVPIVAKKIATLRQAAPFIMGANVGTTITAFIAAALNANTSSAISIAIAHFLFNFIGVLLFFPIPVLRRLPMELASGLGKLTLKYRLVGFVYLLLTFFFIPFSLIYFNRDATESLHLTYAATAPGEPKVYYRVVTQMNKRTQSGEWVRYEGNAETITDQEPSLIYPVYVKNATLFVGDQMFLFNRPGFCWDGEDGQGKYRVCIDQVLQHMALADISFDSVYVYKQHYVEGSKARSDHRYYYSAAHKILLQHEELVTPDSAVVREKLLKFEPQ</sequence>
<dbReference type="PANTHER" id="PTHR10010">
    <property type="entry name" value="SOLUTE CARRIER FAMILY 34 SODIUM PHOSPHATE , MEMBER 2-RELATED"/>
    <property type="match status" value="1"/>
</dbReference>
<keyword evidence="3 6" id="KW-0812">Transmembrane</keyword>
<feature type="transmembrane region" description="Helical" evidence="6">
    <location>
        <begin position="17"/>
        <end position="39"/>
    </location>
</feature>
<dbReference type="RefSeq" id="WP_254082305.1">
    <property type="nucleotide sequence ID" value="NZ_JAHESE010000001.1"/>
</dbReference>
<dbReference type="Proteomes" id="UP001319080">
    <property type="component" value="Unassembled WGS sequence"/>
</dbReference>
<dbReference type="Pfam" id="PF02690">
    <property type="entry name" value="Na_Pi_cotrans"/>
    <property type="match status" value="2"/>
</dbReference>
<keyword evidence="2" id="KW-1003">Cell membrane</keyword>
<evidence type="ECO:0000256" key="6">
    <source>
        <dbReference type="SAM" id="Phobius"/>
    </source>
</evidence>
<evidence type="ECO:0000256" key="3">
    <source>
        <dbReference type="ARBA" id="ARBA00022692"/>
    </source>
</evidence>
<evidence type="ECO:0000256" key="2">
    <source>
        <dbReference type="ARBA" id="ARBA00022475"/>
    </source>
</evidence>